<keyword evidence="4" id="KW-1003">Cell membrane</keyword>
<organism evidence="12 14">
    <name type="scientific">Frigoribacterium faeni</name>
    <dbReference type="NCBI Taxonomy" id="145483"/>
    <lineage>
        <taxon>Bacteria</taxon>
        <taxon>Bacillati</taxon>
        <taxon>Actinomycetota</taxon>
        <taxon>Actinomycetes</taxon>
        <taxon>Micrococcales</taxon>
        <taxon>Microbacteriaceae</taxon>
        <taxon>Frigoribacterium</taxon>
    </lineage>
</organism>
<evidence type="ECO:0000313" key="14">
    <source>
        <dbReference type="Proteomes" id="UP000522688"/>
    </source>
</evidence>
<dbReference type="EMBL" id="JACGWW010000002">
    <property type="protein sequence ID" value="MBA8813198.1"/>
    <property type="molecule type" value="Genomic_DNA"/>
</dbReference>
<evidence type="ECO:0000256" key="8">
    <source>
        <dbReference type="ARBA" id="ARBA00023136"/>
    </source>
</evidence>
<dbReference type="Proteomes" id="UP000522688">
    <property type="component" value="Unassembled WGS sequence"/>
</dbReference>
<feature type="transmembrane region" description="Helical" evidence="9">
    <location>
        <begin position="66"/>
        <end position="86"/>
    </location>
</feature>
<dbReference type="InterPro" id="IPR043429">
    <property type="entry name" value="ArtM/GltK/GlnP/TcyL/YhdX-like"/>
</dbReference>
<comment type="subcellular location">
    <subcellularLocation>
        <location evidence="1 9">Cell membrane</location>
        <topology evidence="1 9">Multi-pass membrane protein</topology>
    </subcellularLocation>
</comment>
<dbReference type="SUPFAM" id="SSF161098">
    <property type="entry name" value="MetI-like"/>
    <property type="match status" value="1"/>
</dbReference>
<evidence type="ECO:0000256" key="4">
    <source>
        <dbReference type="ARBA" id="ARBA00022475"/>
    </source>
</evidence>
<accession>A0A7W3JI21</accession>
<dbReference type="InterPro" id="IPR035906">
    <property type="entry name" value="MetI-like_sf"/>
</dbReference>
<keyword evidence="7 9" id="KW-1133">Transmembrane helix</keyword>
<dbReference type="GO" id="GO:0022857">
    <property type="term" value="F:transmembrane transporter activity"/>
    <property type="evidence" value="ECO:0007669"/>
    <property type="project" value="InterPro"/>
</dbReference>
<feature type="transmembrane region" description="Helical" evidence="9">
    <location>
        <begin position="20"/>
        <end position="45"/>
    </location>
</feature>
<sequence length="224" mass="23771">MNPLDVIPGFDAVTDNWPRFWGGFVTTLQLLALSGVGAIVIGFVIAAMRISPVGSFRAFATVYTEAIRNIPLTLVLFFCAFVLPYLGVGIGYFPLAVIGLTLYTSPFVAEAVRSGVNGVPVGQAEAARSIGLGFSQTLTLVIMPQAIRMVIPPLINVIIALTKNTSVAGGFFVAEMFAAGRFIANDRGDAVITVLLSVAFFYLVVTITLGRLAAVVEKKVAVLR</sequence>
<evidence type="ECO:0000256" key="9">
    <source>
        <dbReference type="RuleBase" id="RU363032"/>
    </source>
</evidence>
<keyword evidence="13" id="KW-1185">Reference proteome</keyword>
<gene>
    <name evidence="12" type="ORF">FB463_001447</name>
    <name evidence="11" type="ORF">FFA01_11580</name>
</gene>
<dbReference type="PROSITE" id="PS50928">
    <property type="entry name" value="ABC_TM1"/>
    <property type="match status" value="1"/>
</dbReference>
<dbReference type="Gene3D" id="1.10.3720.10">
    <property type="entry name" value="MetI-like"/>
    <property type="match status" value="1"/>
</dbReference>
<evidence type="ECO:0000313" key="11">
    <source>
        <dbReference type="EMBL" id="GEK82849.1"/>
    </source>
</evidence>
<dbReference type="InterPro" id="IPR010065">
    <property type="entry name" value="AA_ABC_transptr_permease_3TM"/>
</dbReference>
<dbReference type="InterPro" id="IPR000515">
    <property type="entry name" value="MetI-like"/>
</dbReference>
<keyword evidence="6" id="KW-0029">Amino-acid transport</keyword>
<dbReference type="CDD" id="cd06261">
    <property type="entry name" value="TM_PBP2"/>
    <property type="match status" value="1"/>
</dbReference>
<dbReference type="AlphaFoldDB" id="A0A7W3JI21"/>
<dbReference type="EMBL" id="BJUV01000009">
    <property type="protein sequence ID" value="GEK82849.1"/>
    <property type="molecule type" value="Genomic_DNA"/>
</dbReference>
<evidence type="ECO:0000259" key="10">
    <source>
        <dbReference type="PROSITE" id="PS50928"/>
    </source>
</evidence>
<reference evidence="11 13" key="1">
    <citation type="submission" date="2019-07" db="EMBL/GenBank/DDBJ databases">
        <title>Whole genome shotgun sequence of Frigoribacterium faeni NBRC 103066.</title>
        <authorList>
            <person name="Hosoyama A."/>
            <person name="Uohara A."/>
            <person name="Ohji S."/>
            <person name="Ichikawa N."/>
        </authorList>
    </citation>
    <scope>NUCLEOTIDE SEQUENCE [LARGE SCALE GENOMIC DNA]</scope>
    <source>
        <strain evidence="11 13">NBRC 103066</strain>
    </source>
</reference>
<dbReference type="Proteomes" id="UP000321154">
    <property type="component" value="Unassembled WGS sequence"/>
</dbReference>
<comment type="similarity">
    <text evidence="2">Belongs to the binding-protein-dependent transport system permease family. HisMQ subfamily.</text>
</comment>
<dbReference type="GO" id="GO:0006865">
    <property type="term" value="P:amino acid transport"/>
    <property type="evidence" value="ECO:0007669"/>
    <property type="project" value="UniProtKB-KW"/>
</dbReference>
<evidence type="ECO:0000256" key="3">
    <source>
        <dbReference type="ARBA" id="ARBA00022448"/>
    </source>
</evidence>
<feature type="domain" description="ABC transmembrane type-1" evidence="10">
    <location>
        <begin position="24"/>
        <end position="213"/>
    </location>
</feature>
<name>A0A7W3JI21_9MICO</name>
<keyword evidence="8 9" id="KW-0472">Membrane</keyword>
<comment type="caution">
    <text evidence="12">The sequence shown here is derived from an EMBL/GenBank/DDBJ whole genome shotgun (WGS) entry which is preliminary data.</text>
</comment>
<dbReference type="Pfam" id="PF00528">
    <property type="entry name" value="BPD_transp_1"/>
    <property type="match status" value="1"/>
</dbReference>
<reference evidence="12 14" key="2">
    <citation type="submission" date="2020-07" db="EMBL/GenBank/DDBJ databases">
        <title>Sequencing the genomes of 1000 actinobacteria strains.</title>
        <authorList>
            <person name="Klenk H.-P."/>
        </authorList>
    </citation>
    <scope>NUCLEOTIDE SEQUENCE [LARGE SCALE GENOMIC DNA]</scope>
    <source>
        <strain evidence="12 14">DSM 10309</strain>
    </source>
</reference>
<protein>
    <submittedName>
        <fullName evidence="11">Amino acid ABC transporter permease</fullName>
    </submittedName>
    <submittedName>
        <fullName evidence="12">Glutamate transport system permease protein</fullName>
    </submittedName>
</protein>
<keyword evidence="5 9" id="KW-0812">Transmembrane</keyword>
<evidence type="ECO:0000313" key="13">
    <source>
        <dbReference type="Proteomes" id="UP000321154"/>
    </source>
</evidence>
<dbReference type="GO" id="GO:0043190">
    <property type="term" value="C:ATP-binding cassette (ABC) transporter complex"/>
    <property type="evidence" value="ECO:0007669"/>
    <property type="project" value="InterPro"/>
</dbReference>
<feature type="transmembrane region" description="Helical" evidence="9">
    <location>
        <begin position="190"/>
        <end position="214"/>
    </location>
</feature>
<evidence type="ECO:0000256" key="5">
    <source>
        <dbReference type="ARBA" id="ARBA00022692"/>
    </source>
</evidence>
<evidence type="ECO:0000256" key="7">
    <source>
        <dbReference type="ARBA" id="ARBA00022989"/>
    </source>
</evidence>
<dbReference type="PANTHER" id="PTHR30614:SF37">
    <property type="entry name" value="AMINO-ACID ABC TRANSPORTER PERMEASE PROTEIN YHDX-RELATED"/>
    <property type="match status" value="1"/>
</dbReference>
<proteinExistence type="inferred from homology"/>
<dbReference type="NCBIfam" id="TIGR01726">
    <property type="entry name" value="HEQRo_perm_3TM"/>
    <property type="match status" value="1"/>
</dbReference>
<feature type="transmembrane region" description="Helical" evidence="9">
    <location>
        <begin position="130"/>
        <end position="151"/>
    </location>
</feature>
<evidence type="ECO:0000313" key="12">
    <source>
        <dbReference type="EMBL" id="MBA8813198.1"/>
    </source>
</evidence>
<evidence type="ECO:0000256" key="2">
    <source>
        <dbReference type="ARBA" id="ARBA00010072"/>
    </source>
</evidence>
<dbReference type="PANTHER" id="PTHR30614">
    <property type="entry name" value="MEMBRANE COMPONENT OF AMINO ACID ABC TRANSPORTER"/>
    <property type="match status" value="1"/>
</dbReference>
<evidence type="ECO:0000256" key="6">
    <source>
        <dbReference type="ARBA" id="ARBA00022970"/>
    </source>
</evidence>
<keyword evidence="3 9" id="KW-0813">Transport</keyword>
<feature type="transmembrane region" description="Helical" evidence="9">
    <location>
        <begin position="157"/>
        <end position="178"/>
    </location>
</feature>
<evidence type="ECO:0000256" key="1">
    <source>
        <dbReference type="ARBA" id="ARBA00004651"/>
    </source>
</evidence>